<keyword evidence="2" id="KW-1185">Reference proteome</keyword>
<name>A0ACC1TH76_9AGAR</name>
<comment type="caution">
    <text evidence="1">The sequence shown here is derived from an EMBL/GenBank/DDBJ whole genome shotgun (WGS) entry which is preliminary data.</text>
</comment>
<protein>
    <submittedName>
        <fullName evidence="1">Uncharacterized protein</fullName>
    </submittedName>
</protein>
<gene>
    <name evidence="1" type="ORF">F5876DRAFT_70945</name>
</gene>
<organism evidence="1 2">
    <name type="scientific">Lentinula aff. lateritia</name>
    <dbReference type="NCBI Taxonomy" id="2804960"/>
    <lineage>
        <taxon>Eukaryota</taxon>
        <taxon>Fungi</taxon>
        <taxon>Dikarya</taxon>
        <taxon>Basidiomycota</taxon>
        <taxon>Agaricomycotina</taxon>
        <taxon>Agaricomycetes</taxon>
        <taxon>Agaricomycetidae</taxon>
        <taxon>Agaricales</taxon>
        <taxon>Marasmiineae</taxon>
        <taxon>Omphalotaceae</taxon>
        <taxon>Lentinula</taxon>
    </lineage>
</organism>
<reference evidence="1" key="1">
    <citation type="submission" date="2022-09" db="EMBL/GenBank/DDBJ databases">
        <title>A Global Phylogenomic Analysis of the Shiitake Genus Lentinula.</title>
        <authorList>
            <consortium name="DOE Joint Genome Institute"/>
            <person name="Sierra-Patev S."/>
            <person name="Min B."/>
            <person name="Naranjo-Ortiz M."/>
            <person name="Looney B."/>
            <person name="Konkel Z."/>
            <person name="Slot J.C."/>
            <person name="Sakamoto Y."/>
            <person name="Steenwyk J.L."/>
            <person name="Rokas A."/>
            <person name="Carro J."/>
            <person name="Camarero S."/>
            <person name="Ferreira P."/>
            <person name="Molpeceres G."/>
            <person name="Ruiz-Duenas F.J."/>
            <person name="Serrano A."/>
            <person name="Henrissat B."/>
            <person name="Drula E."/>
            <person name="Hughes K.W."/>
            <person name="Mata J.L."/>
            <person name="Ishikawa N.K."/>
            <person name="Vargas-Isla R."/>
            <person name="Ushijima S."/>
            <person name="Smith C.A."/>
            <person name="Ahrendt S."/>
            <person name="Andreopoulos W."/>
            <person name="He G."/>
            <person name="Labutti K."/>
            <person name="Lipzen A."/>
            <person name="Ng V."/>
            <person name="Riley R."/>
            <person name="Sandor L."/>
            <person name="Barry K."/>
            <person name="Martinez A.T."/>
            <person name="Xiao Y."/>
            <person name="Gibbons J.G."/>
            <person name="Terashima K."/>
            <person name="Grigoriev I.V."/>
            <person name="Hibbett D.S."/>
        </authorList>
    </citation>
    <scope>NUCLEOTIDE SEQUENCE</scope>
    <source>
        <strain evidence="1">TMI1499</strain>
    </source>
</reference>
<proteinExistence type="predicted"/>
<dbReference type="EMBL" id="MU796356">
    <property type="protein sequence ID" value="KAJ3804057.1"/>
    <property type="molecule type" value="Genomic_DNA"/>
</dbReference>
<sequence>MQLSFSSPSRSHALCLLLIVVVFLTANLVTGSPIPDGISFRHDVSIGYYRKSKVDIELDHDETKGWVRPISRLSTDIKFVCIRMDCLGRLVNEQVLHINKLRTRDSLPDRNYHQSQRDLTVNWENFEQWHHDKFATLWDFLKKITETQKAIKEKTGMDIEVYDDDTYIHLIICYLIMENILTEQILRQSPHIGKPPAGGPIV</sequence>
<dbReference type="Proteomes" id="UP001163835">
    <property type="component" value="Unassembled WGS sequence"/>
</dbReference>
<accession>A0ACC1TH76</accession>
<evidence type="ECO:0000313" key="2">
    <source>
        <dbReference type="Proteomes" id="UP001163835"/>
    </source>
</evidence>
<evidence type="ECO:0000313" key="1">
    <source>
        <dbReference type="EMBL" id="KAJ3804057.1"/>
    </source>
</evidence>